<sequence>MEDFILKLLLNGQDSLSTAEERDSDIEYILDMCNKSRTPDIKRDETSRVLKRKLDTDIDLDVPYIPPKRISPFMNTPKEKREEKRKILKISIKKLKQLEDPEAFLRRTVLVNNTRKRLQTELRQEKNSSRVGRRKHFISTYDVLSNSCLSNSYMFDDPFLSGVHEKITDDMTDTLISNLQDRLCENKEGDSHSECLNSKAESYESESKTGAIRSNTEHSLENMDTSVSTDSSTSLLNVSENMDVINDAFAIAQGVDSFKNETNSVYLSVTNSEKEVTNTSTDKARTHVAECPSGNGQTCSEQCHTVHEEFDTMIINDSVVLEIDLPNQINSFTSQTGVDDYIS</sequence>
<organism evidence="3 4">
    <name type="scientific">Mya arenaria</name>
    <name type="common">Soft-shell clam</name>
    <dbReference type="NCBI Taxonomy" id="6604"/>
    <lineage>
        <taxon>Eukaryota</taxon>
        <taxon>Metazoa</taxon>
        <taxon>Spiralia</taxon>
        <taxon>Lophotrochozoa</taxon>
        <taxon>Mollusca</taxon>
        <taxon>Bivalvia</taxon>
        <taxon>Autobranchia</taxon>
        <taxon>Heteroconchia</taxon>
        <taxon>Euheterodonta</taxon>
        <taxon>Imparidentia</taxon>
        <taxon>Neoheterodontei</taxon>
        <taxon>Myida</taxon>
        <taxon>Myoidea</taxon>
        <taxon>Myidae</taxon>
        <taxon>Mya</taxon>
    </lineage>
</organism>
<dbReference type="Pfam" id="PF06031">
    <property type="entry name" value="SERTA"/>
    <property type="match status" value="1"/>
</dbReference>
<keyword evidence="4" id="KW-1185">Reference proteome</keyword>
<dbReference type="EMBL" id="CP111022">
    <property type="protein sequence ID" value="WAR20545.1"/>
    <property type="molecule type" value="Genomic_DNA"/>
</dbReference>
<proteinExistence type="predicted"/>
<evidence type="ECO:0000313" key="3">
    <source>
        <dbReference type="EMBL" id="WAR20545.1"/>
    </source>
</evidence>
<evidence type="ECO:0000256" key="1">
    <source>
        <dbReference type="SAM" id="MobiDB-lite"/>
    </source>
</evidence>
<feature type="domain" description="SERTA" evidence="2">
    <location>
        <begin position="80"/>
        <end position="126"/>
    </location>
</feature>
<protein>
    <recommendedName>
        <fullName evidence="2">SERTA domain-containing protein</fullName>
    </recommendedName>
</protein>
<name>A0ABY7FEG6_MYAAR</name>
<gene>
    <name evidence="3" type="ORF">MAR_002383</name>
</gene>
<feature type="region of interest" description="Disordered" evidence="1">
    <location>
        <begin position="188"/>
        <end position="231"/>
    </location>
</feature>
<dbReference type="PROSITE" id="PS51053">
    <property type="entry name" value="SERTA"/>
    <property type="match status" value="1"/>
</dbReference>
<evidence type="ECO:0000259" key="2">
    <source>
        <dbReference type="PROSITE" id="PS51053"/>
    </source>
</evidence>
<reference evidence="3" key="1">
    <citation type="submission" date="2022-11" db="EMBL/GenBank/DDBJ databases">
        <title>Centuries of genome instability and evolution in soft-shell clam transmissible cancer (bioRxiv).</title>
        <authorList>
            <person name="Hart S.F.M."/>
            <person name="Yonemitsu M.A."/>
            <person name="Giersch R.M."/>
            <person name="Beal B.F."/>
            <person name="Arriagada G."/>
            <person name="Davis B.W."/>
            <person name="Ostrander E.A."/>
            <person name="Goff S.P."/>
            <person name="Metzger M.J."/>
        </authorList>
    </citation>
    <scope>NUCLEOTIDE SEQUENCE</scope>
    <source>
        <strain evidence="3">MELC-2E11</strain>
        <tissue evidence="3">Siphon/mantle</tissue>
    </source>
</reference>
<dbReference type="Proteomes" id="UP001164746">
    <property type="component" value="Chromosome 11"/>
</dbReference>
<dbReference type="InterPro" id="IPR009263">
    <property type="entry name" value="SERTA_dom"/>
</dbReference>
<evidence type="ECO:0000313" key="4">
    <source>
        <dbReference type="Proteomes" id="UP001164746"/>
    </source>
</evidence>
<accession>A0ABY7FEG6</accession>